<evidence type="ECO:0000256" key="4">
    <source>
        <dbReference type="ARBA" id="ARBA00022670"/>
    </source>
</evidence>
<keyword evidence="4" id="KW-0645">Protease</keyword>
<sequence length="812" mass="89112">MAESDIYRMGPADFDPSDESSDEEMIHELPNDSGDDLIDFQQTKAMPQVAPTRRPPNIATEWDNSMDRGIEIDGMNVHHDRVYPIQSLNKSRFTQTPATKADISTPSTEETPAFIRQYARDIMKIADNNLATSPRHSIIPPTSLLGVREKSNPNYASSNTMSSNNNSFVGADASGLDATFVSIRDLNEDDDVPSINNETPYAKYDGTFPTERTSLLGNMSWRGGFFPQVEKEDRKERRKMVRSNKGWISGWVWSMSSILSDAWDSTETRDRRVVWDASHPIGAEIPVRSYVQGSRRPLFAMVLTGVLCFHMMLCALHDLFVRYVSYRNEEDVGVSWDGEGTYSPPYWFSFEGRVLNPLIGPGSRTLTAFGALVPGLLLSKGQWWRILLSILESSSPIEMLLHFFVLKTAIGGSIVGLETRRGAFAVTLFYIISASIGSAWSMAVDKGRLVTSSGMGVTGLLAAAIVEQYWFSSPVKAEDGPSHSIHNDLGGNHNVVSSSSNEQFTFQPMQSKKERKLPIKVTNPLPLLAIEILVSWWAPYQSLSGTITAASMGVALALAIFVGKSPDSPELDNKDLLFHETPPPPPASMPGMYRDDDDSADSSFGSGREPFNTPLMRKSIFGDDEEDEHGPKSLLRKRKSHESETKSTPARYISIHSNKTYHSSVPILWKITGIFMALLLTLIPAALIAAGEDPSQETIRASVLGCKPMRIVYRKDDNSDAFQCAGGCVPLSRTKVAQKKEGMHDGRCDTIGFRCLDDGGTMILRQFELDVGLYSVPTSDGTCASSDDDDAAAAAAAAAQPEAAANENNEAA</sequence>
<organism evidence="9 10">
    <name type="scientific">Cyclotella atomus</name>
    <dbReference type="NCBI Taxonomy" id="382360"/>
    <lineage>
        <taxon>Eukaryota</taxon>
        <taxon>Sar</taxon>
        <taxon>Stramenopiles</taxon>
        <taxon>Ochrophyta</taxon>
        <taxon>Bacillariophyta</taxon>
        <taxon>Coscinodiscophyceae</taxon>
        <taxon>Thalassiosirophycidae</taxon>
        <taxon>Stephanodiscales</taxon>
        <taxon>Stephanodiscaceae</taxon>
        <taxon>Cyclotella</taxon>
    </lineage>
</organism>
<reference evidence="9 10" key="1">
    <citation type="submission" date="2024-10" db="EMBL/GenBank/DDBJ databases">
        <title>Updated reference genomes for cyclostephanoid diatoms.</title>
        <authorList>
            <person name="Roberts W.R."/>
            <person name="Alverson A.J."/>
        </authorList>
    </citation>
    <scope>NUCLEOTIDE SEQUENCE [LARGE SCALE GENOMIC DNA]</scope>
    <source>
        <strain evidence="9 10">AJA010-31</strain>
    </source>
</reference>
<dbReference type="EC" id="3.4.21.105" evidence="3"/>
<feature type="region of interest" description="Disordered" evidence="7">
    <location>
        <begin position="1"/>
        <end position="27"/>
    </location>
</feature>
<comment type="catalytic activity">
    <reaction evidence="1">
        <text>Cleaves type-1 transmembrane domains using a catalytic dyad composed of serine and histidine that are contributed by different transmembrane domains.</text>
        <dbReference type="EC" id="3.4.21.105"/>
    </reaction>
</comment>
<feature type="transmembrane region" description="Helical" evidence="8">
    <location>
        <begin position="667"/>
        <end position="690"/>
    </location>
</feature>
<evidence type="ECO:0000256" key="6">
    <source>
        <dbReference type="ARBA" id="ARBA00022825"/>
    </source>
</evidence>
<dbReference type="GO" id="GO:0006508">
    <property type="term" value="P:proteolysis"/>
    <property type="evidence" value="ECO:0007669"/>
    <property type="project" value="UniProtKB-KW"/>
</dbReference>
<dbReference type="GO" id="GO:0008236">
    <property type="term" value="F:serine-type peptidase activity"/>
    <property type="evidence" value="ECO:0007669"/>
    <property type="project" value="UniProtKB-KW"/>
</dbReference>
<evidence type="ECO:0000256" key="1">
    <source>
        <dbReference type="ARBA" id="ARBA00000156"/>
    </source>
</evidence>
<keyword evidence="8" id="KW-0812">Transmembrane</keyword>
<dbReference type="PANTHER" id="PTHR22936">
    <property type="entry name" value="RHOMBOID-RELATED"/>
    <property type="match status" value="1"/>
</dbReference>
<proteinExistence type="inferred from homology"/>
<dbReference type="AlphaFoldDB" id="A0ABD3N9R3"/>
<protein>
    <recommendedName>
        <fullName evidence="3">rhomboid protease</fullName>
        <ecNumber evidence="3">3.4.21.105</ecNumber>
    </recommendedName>
</protein>
<keyword evidence="10" id="KW-1185">Reference proteome</keyword>
<feature type="transmembrane region" description="Helical" evidence="8">
    <location>
        <begin position="423"/>
        <end position="443"/>
    </location>
</feature>
<evidence type="ECO:0000256" key="8">
    <source>
        <dbReference type="SAM" id="Phobius"/>
    </source>
</evidence>
<gene>
    <name evidence="9" type="ORF">ACHAWO_004103</name>
</gene>
<comment type="caution">
    <text evidence="9">The sequence shown here is derived from an EMBL/GenBank/DDBJ whole genome shotgun (WGS) entry which is preliminary data.</text>
</comment>
<keyword evidence="5" id="KW-0378">Hydrolase</keyword>
<dbReference type="Proteomes" id="UP001530400">
    <property type="component" value="Unassembled WGS sequence"/>
</dbReference>
<feature type="transmembrane region" description="Helical" evidence="8">
    <location>
        <begin position="543"/>
        <end position="562"/>
    </location>
</feature>
<evidence type="ECO:0000313" key="10">
    <source>
        <dbReference type="Proteomes" id="UP001530400"/>
    </source>
</evidence>
<keyword evidence="8" id="KW-1133">Transmembrane helix</keyword>
<keyword evidence="8" id="KW-0472">Membrane</keyword>
<evidence type="ECO:0000256" key="7">
    <source>
        <dbReference type="SAM" id="MobiDB-lite"/>
    </source>
</evidence>
<evidence type="ECO:0000256" key="3">
    <source>
        <dbReference type="ARBA" id="ARBA00013039"/>
    </source>
</evidence>
<feature type="region of interest" description="Disordered" evidence="7">
    <location>
        <begin position="572"/>
        <end position="651"/>
    </location>
</feature>
<keyword evidence="6" id="KW-0720">Serine protease</keyword>
<accession>A0ABD3N9R3</accession>
<comment type="similarity">
    <text evidence="2">Belongs to the peptidase S54 family.</text>
</comment>
<dbReference type="InterPro" id="IPR002610">
    <property type="entry name" value="Peptidase_S54_rhomboid-like"/>
</dbReference>
<dbReference type="EMBL" id="JALLPJ020001261">
    <property type="protein sequence ID" value="KAL3772741.1"/>
    <property type="molecule type" value="Genomic_DNA"/>
</dbReference>
<evidence type="ECO:0000313" key="9">
    <source>
        <dbReference type="EMBL" id="KAL3772741.1"/>
    </source>
</evidence>
<evidence type="ECO:0000256" key="2">
    <source>
        <dbReference type="ARBA" id="ARBA00009045"/>
    </source>
</evidence>
<feature type="compositionally biased region" description="Low complexity" evidence="7">
    <location>
        <begin position="792"/>
        <end position="812"/>
    </location>
</feature>
<name>A0ABD3N9R3_9STRA</name>
<feature type="region of interest" description="Disordered" evidence="7">
    <location>
        <begin position="784"/>
        <end position="812"/>
    </location>
</feature>
<evidence type="ECO:0000256" key="5">
    <source>
        <dbReference type="ARBA" id="ARBA00022801"/>
    </source>
</evidence>
<dbReference type="PANTHER" id="PTHR22936:SF69">
    <property type="entry name" value="RHOMBOID-LIKE PROTEIN"/>
    <property type="match status" value="1"/>
</dbReference>